<accession>A0A849C6K7</accession>
<dbReference type="RefSeq" id="WP_067523759.1">
    <property type="nucleotide sequence ID" value="NZ_JABELX010000013.1"/>
</dbReference>
<dbReference type="InterPro" id="IPR000424">
    <property type="entry name" value="Primosome_PriB/ssb"/>
</dbReference>
<evidence type="ECO:0000313" key="3">
    <source>
        <dbReference type="EMBL" id="NNH74373.1"/>
    </source>
</evidence>
<dbReference type="GO" id="GO:0003697">
    <property type="term" value="F:single-stranded DNA binding"/>
    <property type="evidence" value="ECO:0007669"/>
    <property type="project" value="InterPro"/>
</dbReference>
<dbReference type="Gene3D" id="2.40.50.140">
    <property type="entry name" value="Nucleic acid-binding proteins"/>
    <property type="match status" value="1"/>
</dbReference>
<dbReference type="PROSITE" id="PS50935">
    <property type="entry name" value="SSB"/>
    <property type="match status" value="1"/>
</dbReference>
<protein>
    <submittedName>
        <fullName evidence="3">Single-stranded DNA-binding protein</fullName>
    </submittedName>
</protein>
<evidence type="ECO:0000256" key="2">
    <source>
        <dbReference type="PROSITE-ProRule" id="PRU00252"/>
    </source>
</evidence>
<dbReference type="SUPFAM" id="SSF50249">
    <property type="entry name" value="Nucleic acid-binding proteins"/>
    <property type="match status" value="1"/>
</dbReference>
<dbReference type="Pfam" id="PF00436">
    <property type="entry name" value="SSB"/>
    <property type="match status" value="1"/>
</dbReference>
<dbReference type="InterPro" id="IPR012340">
    <property type="entry name" value="NA-bd_OB-fold"/>
</dbReference>
<organism evidence="3 4">
    <name type="scientific">Nocardia uniformis</name>
    <dbReference type="NCBI Taxonomy" id="53432"/>
    <lineage>
        <taxon>Bacteria</taxon>
        <taxon>Bacillati</taxon>
        <taxon>Actinomycetota</taxon>
        <taxon>Actinomycetes</taxon>
        <taxon>Mycobacteriales</taxon>
        <taxon>Nocardiaceae</taxon>
        <taxon>Nocardia</taxon>
    </lineage>
</organism>
<evidence type="ECO:0000313" key="4">
    <source>
        <dbReference type="Proteomes" id="UP000586827"/>
    </source>
</evidence>
<dbReference type="AlphaFoldDB" id="A0A849C6K7"/>
<dbReference type="Proteomes" id="UP000586827">
    <property type="component" value="Unassembled WGS sequence"/>
</dbReference>
<proteinExistence type="predicted"/>
<name>A0A849C6K7_9NOCA</name>
<sequence length="173" mass="19069">MYEVNTAVIGTVVTNPVRRELPSGDAVVSFRMASNPRRFDSHRGEWVDSNTMYLTVSCWRRLVEGVDASLHRGDPVIAYGTLSSHEYRTRAGVERTDIDMRAVAVGPDLARCTALVQRKHFGRVDTEPARSDDVTEHREAVASAIAFVGETSHIDSGDQAISHGEDSEDRRAG</sequence>
<dbReference type="CDD" id="cd04496">
    <property type="entry name" value="SSB_OBF"/>
    <property type="match status" value="1"/>
</dbReference>
<evidence type="ECO:0000256" key="1">
    <source>
        <dbReference type="ARBA" id="ARBA00023125"/>
    </source>
</evidence>
<dbReference type="EMBL" id="JABELX010000013">
    <property type="protein sequence ID" value="NNH74373.1"/>
    <property type="molecule type" value="Genomic_DNA"/>
</dbReference>
<comment type="caution">
    <text evidence="3">The sequence shown here is derived from an EMBL/GenBank/DDBJ whole genome shotgun (WGS) entry which is preliminary data.</text>
</comment>
<keyword evidence="1 2" id="KW-0238">DNA-binding</keyword>
<reference evidence="3 4" key="1">
    <citation type="submission" date="2020-05" db="EMBL/GenBank/DDBJ databases">
        <title>MicrobeNet Type strains.</title>
        <authorList>
            <person name="Nicholson A.C."/>
        </authorList>
    </citation>
    <scope>NUCLEOTIDE SEQUENCE [LARGE SCALE GENOMIC DNA]</scope>
    <source>
        <strain evidence="3 4">JCM 3224</strain>
    </source>
</reference>
<keyword evidence="4" id="KW-1185">Reference proteome</keyword>
<gene>
    <name evidence="3" type="ORF">HLB23_31755</name>
</gene>